<evidence type="ECO:0000256" key="5">
    <source>
        <dbReference type="ARBA" id="ARBA00022516"/>
    </source>
</evidence>
<evidence type="ECO:0000256" key="1">
    <source>
        <dbReference type="ARBA" id="ARBA00005194"/>
    </source>
</evidence>
<feature type="active site" evidence="13">
    <location>
        <position position="117"/>
    </location>
</feature>
<reference evidence="16 17" key="1">
    <citation type="submission" date="2015-11" db="EMBL/GenBank/DDBJ databases">
        <title>Evidence for parallel genomic evolution in an endosymbiosis of termite gut flagellates.</title>
        <authorList>
            <person name="Zheng H."/>
        </authorList>
    </citation>
    <scope>NUCLEOTIDE SEQUENCE [LARGE SCALE GENOMIC DNA]</scope>
    <source>
        <strain evidence="16 17">CET450</strain>
    </source>
</reference>
<dbReference type="PANTHER" id="PTHR34069">
    <property type="entry name" value="3-OXOACYL-[ACYL-CARRIER-PROTEIN] SYNTHASE 3"/>
    <property type="match status" value="1"/>
</dbReference>
<dbReference type="EMBL" id="LNVX01000703">
    <property type="protein sequence ID" value="OEG69460.1"/>
    <property type="molecule type" value="Genomic_DNA"/>
</dbReference>
<evidence type="ECO:0000259" key="14">
    <source>
        <dbReference type="Pfam" id="PF08541"/>
    </source>
</evidence>
<keyword evidence="5 13" id="KW-0444">Lipid biosynthesis</keyword>
<evidence type="ECO:0000256" key="8">
    <source>
        <dbReference type="ARBA" id="ARBA00023098"/>
    </source>
</evidence>
<sequence length="328" mass="35372">MNKKIGTEILGTGSYFPKKILTNADLEEMVDTSDEWIRTRTGIKERRVSEKNEPTSELAYKASIEALKDAGILPEQIDLIIIATMTPDMLVPSTACFLHKKMGLTNSVPSFDLSAACSGFIYGISVAKAFIESGLYKKILLVGAEELTKFTDWTDRNTCILFGDGAGAMVLSASEESDNVLSVFLGADGSYSDLLFLPACGTACCETADSANGHTIKMQGREVFKSAVPKMALAAEKALSFSGKELKDIKLFIPHQANMRIIEAVAKKMGVSMDRVFVNVHKTGNISAATTITALDEAIKTGRLQKGDLVELMAFGSGFTWGAAVIRI</sequence>
<evidence type="ECO:0000256" key="12">
    <source>
        <dbReference type="ARBA" id="ARBA00051096"/>
    </source>
</evidence>
<dbReference type="Gene3D" id="3.40.47.10">
    <property type="match status" value="1"/>
</dbReference>
<evidence type="ECO:0000256" key="3">
    <source>
        <dbReference type="ARBA" id="ARBA00012333"/>
    </source>
</evidence>
<dbReference type="GO" id="GO:0044550">
    <property type="term" value="P:secondary metabolite biosynthetic process"/>
    <property type="evidence" value="ECO:0007669"/>
    <property type="project" value="TreeGrafter"/>
</dbReference>
<dbReference type="Proteomes" id="UP000095237">
    <property type="component" value="Unassembled WGS sequence"/>
</dbReference>
<dbReference type="InterPro" id="IPR013751">
    <property type="entry name" value="ACP_syn_III_N"/>
</dbReference>
<comment type="domain">
    <text evidence="13">The last Arg residue of the ACP-binding site is essential for the weak association between ACP/AcpP and FabH.</text>
</comment>
<evidence type="ECO:0000256" key="13">
    <source>
        <dbReference type="HAMAP-Rule" id="MF_01815"/>
    </source>
</evidence>
<comment type="function">
    <text evidence="13">Catalyzes the condensation reaction of fatty acid synthesis by the addition to an acyl acceptor of two carbons from malonyl-ACP. Catalyzes the first condensation reaction which initiates fatty acid synthesis and may therefore play a role in governing the total rate of fatty acid production. Possesses both acetoacetyl-ACP synthase and acetyl transacylase activities. Its substrate specificity determines the biosynthesis of branched-chain and/or straight-chain of fatty acids.</text>
</comment>
<dbReference type="FunFam" id="3.40.47.10:FF:000004">
    <property type="entry name" value="3-oxoacyl-[acyl-carrier-protein] synthase 3"/>
    <property type="match status" value="1"/>
</dbReference>
<dbReference type="SUPFAM" id="SSF53901">
    <property type="entry name" value="Thiolase-like"/>
    <property type="match status" value="1"/>
</dbReference>
<feature type="region of interest" description="ACP-binding" evidence="13">
    <location>
        <begin position="256"/>
        <end position="260"/>
    </location>
</feature>
<feature type="domain" description="Beta-ketoacyl-[acyl-carrier-protein] synthase III C-terminal" evidence="14">
    <location>
        <begin position="241"/>
        <end position="328"/>
    </location>
</feature>
<comment type="caution">
    <text evidence="16">The sequence shown here is derived from an EMBL/GenBank/DDBJ whole genome shotgun (WGS) entry which is preliminary data.</text>
</comment>
<protein>
    <recommendedName>
        <fullName evidence="3 13">Beta-ketoacyl-[acyl-carrier-protein] synthase III</fullName>
        <shortName evidence="13">Beta-ketoacyl-ACP synthase III</shortName>
        <shortName evidence="13">KAS III</shortName>
        <ecNumber evidence="3 13">2.3.1.180</ecNumber>
    </recommendedName>
    <alternativeName>
        <fullName evidence="13">3-oxoacyl-[acyl-carrier-protein] synthase 3</fullName>
    </alternativeName>
    <alternativeName>
        <fullName evidence="13">3-oxoacyl-[acyl-carrier-protein] synthase III</fullName>
    </alternativeName>
</protein>
<accession>A0A1E5IG74</accession>
<keyword evidence="10 13" id="KW-0511">Multifunctional enzyme</keyword>
<evidence type="ECO:0000256" key="6">
    <source>
        <dbReference type="ARBA" id="ARBA00022679"/>
    </source>
</evidence>
<keyword evidence="4 13" id="KW-0963">Cytoplasm</keyword>
<keyword evidence="17" id="KW-1185">Reference proteome</keyword>
<dbReference type="GO" id="GO:0005737">
    <property type="term" value="C:cytoplasm"/>
    <property type="evidence" value="ECO:0007669"/>
    <property type="project" value="UniProtKB-SubCell"/>
</dbReference>
<feature type="domain" description="Beta-ketoacyl-[acyl-carrier-protein] synthase III N-terminal" evidence="15">
    <location>
        <begin position="111"/>
        <end position="189"/>
    </location>
</feature>
<comment type="subunit">
    <text evidence="13">Homodimer.</text>
</comment>
<evidence type="ECO:0000256" key="9">
    <source>
        <dbReference type="ARBA" id="ARBA00023160"/>
    </source>
</evidence>
<name>A0A1E5IG74_ENDTX</name>
<evidence type="ECO:0000313" key="17">
    <source>
        <dbReference type="Proteomes" id="UP000095237"/>
    </source>
</evidence>
<dbReference type="Pfam" id="PF08545">
    <property type="entry name" value="ACP_syn_III"/>
    <property type="match status" value="1"/>
</dbReference>
<evidence type="ECO:0000256" key="10">
    <source>
        <dbReference type="ARBA" id="ARBA00023268"/>
    </source>
</evidence>
<keyword evidence="9 13" id="KW-0275">Fatty acid biosynthesis</keyword>
<dbReference type="GO" id="GO:0006633">
    <property type="term" value="P:fatty acid biosynthetic process"/>
    <property type="evidence" value="ECO:0007669"/>
    <property type="project" value="UniProtKB-UniRule"/>
</dbReference>
<keyword evidence="11 13" id="KW-0012">Acyltransferase</keyword>
<feature type="active site" evidence="13">
    <location>
        <position position="285"/>
    </location>
</feature>
<organism evidence="16 17">
    <name type="scientific">Endomicrobium trichonymphae</name>
    <dbReference type="NCBI Taxonomy" id="1408204"/>
    <lineage>
        <taxon>Bacteria</taxon>
        <taxon>Pseudomonadati</taxon>
        <taxon>Elusimicrobiota</taxon>
        <taxon>Endomicrobiia</taxon>
        <taxon>Endomicrobiales</taxon>
        <taxon>Endomicrobiaceae</taxon>
        <taxon>Candidatus Endomicrobiellum</taxon>
    </lineage>
</organism>
<dbReference type="NCBIfam" id="NF006829">
    <property type="entry name" value="PRK09352.1"/>
    <property type="match status" value="1"/>
</dbReference>
<evidence type="ECO:0000256" key="7">
    <source>
        <dbReference type="ARBA" id="ARBA00022832"/>
    </source>
</evidence>
<dbReference type="NCBIfam" id="TIGR00747">
    <property type="entry name" value="fabH"/>
    <property type="match status" value="1"/>
</dbReference>
<dbReference type="PANTHER" id="PTHR34069:SF2">
    <property type="entry name" value="BETA-KETOACYL-[ACYL-CARRIER-PROTEIN] SYNTHASE III"/>
    <property type="match status" value="1"/>
</dbReference>
<dbReference type="GO" id="GO:0033818">
    <property type="term" value="F:beta-ketoacyl-acyl-carrier-protein synthase III activity"/>
    <property type="evidence" value="ECO:0007669"/>
    <property type="project" value="UniProtKB-UniRule"/>
</dbReference>
<evidence type="ECO:0000256" key="11">
    <source>
        <dbReference type="ARBA" id="ARBA00023315"/>
    </source>
</evidence>
<evidence type="ECO:0000256" key="4">
    <source>
        <dbReference type="ARBA" id="ARBA00022490"/>
    </source>
</evidence>
<feature type="active site" evidence="13">
    <location>
        <position position="255"/>
    </location>
</feature>
<dbReference type="HAMAP" id="MF_01815">
    <property type="entry name" value="FabH"/>
    <property type="match status" value="1"/>
</dbReference>
<evidence type="ECO:0000259" key="15">
    <source>
        <dbReference type="Pfam" id="PF08545"/>
    </source>
</evidence>
<comment type="catalytic activity">
    <reaction evidence="12">
        <text>malonyl-[ACP] + acetyl-CoA + H(+) = 3-oxobutanoyl-[ACP] + CO2 + CoA</text>
        <dbReference type="Rhea" id="RHEA:12080"/>
        <dbReference type="Rhea" id="RHEA-COMP:9623"/>
        <dbReference type="Rhea" id="RHEA-COMP:9625"/>
        <dbReference type="ChEBI" id="CHEBI:15378"/>
        <dbReference type="ChEBI" id="CHEBI:16526"/>
        <dbReference type="ChEBI" id="CHEBI:57287"/>
        <dbReference type="ChEBI" id="CHEBI:57288"/>
        <dbReference type="ChEBI" id="CHEBI:78449"/>
        <dbReference type="ChEBI" id="CHEBI:78450"/>
        <dbReference type="EC" id="2.3.1.180"/>
    </reaction>
    <physiologicalReaction direction="left-to-right" evidence="12">
        <dbReference type="Rhea" id="RHEA:12081"/>
    </physiologicalReaction>
</comment>
<dbReference type="GO" id="GO:0004315">
    <property type="term" value="F:3-oxoacyl-[acyl-carrier-protein] synthase activity"/>
    <property type="evidence" value="ECO:0007669"/>
    <property type="project" value="InterPro"/>
</dbReference>
<dbReference type="EC" id="2.3.1.180" evidence="3 13"/>
<dbReference type="InterPro" id="IPR004655">
    <property type="entry name" value="FabH"/>
</dbReference>
<dbReference type="InterPro" id="IPR013747">
    <property type="entry name" value="ACP_syn_III_C"/>
</dbReference>
<evidence type="ECO:0000256" key="2">
    <source>
        <dbReference type="ARBA" id="ARBA00008642"/>
    </source>
</evidence>
<keyword evidence="8 13" id="KW-0443">Lipid metabolism</keyword>
<proteinExistence type="inferred from homology"/>
<dbReference type="CDD" id="cd00830">
    <property type="entry name" value="KAS_III"/>
    <property type="match status" value="1"/>
</dbReference>
<dbReference type="InterPro" id="IPR016039">
    <property type="entry name" value="Thiolase-like"/>
</dbReference>
<dbReference type="UniPathway" id="UPA00094"/>
<comment type="subcellular location">
    <subcellularLocation>
        <location evidence="13">Cytoplasm</location>
    </subcellularLocation>
</comment>
<dbReference type="AlphaFoldDB" id="A0A1E5IG74"/>
<dbReference type="Pfam" id="PF08541">
    <property type="entry name" value="ACP_syn_III_C"/>
    <property type="match status" value="1"/>
</dbReference>
<comment type="similarity">
    <text evidence="2 13">Belongs to the thiolase-like superfamily. FabH family.</text>
</comment>
<gene>
    <name evidence="13" type="primary">fabH</name>
    <name evidence="16" type="ORF">ATZ36_09435</name>
</gene>
<keyword evidence="7 13" id="KW-0276">Fatty acid metabolism</keyword>
<comment type="pathway">
    <text evidence="1 13">Lipid metabolism; fatty acid biosynthesis.</text>
</comment>
<evidence type="ECO:0000313" key="16">
    <source>
        <dbReference type="EMBL" id="OEG69460.1"/>
    </source>
</evidence>
<keyword evidence="6 13" id="KW-0808">Transferase</keyword>